<evidence type="ECO:0000256" key="1">
    <source>
        <dbReference type="SAM" id="MobiDB-lite"/>
    </source>
</evidence>
<accession>A0A6A6ZLM5</accession>
<feature type="compositionally biased region" description="Polar residues" evidence="1">
    <location>
        <begin position="19"/>
        <end position="29"/>
    </location>
</feature>
<organism evidence="2 3">
    <name type="scientific">Ophiobolus disseminans</name>
    <dbReference type="NCBI Taxonomy" id="1469910"/>
    <lineage>
        <taxon>Eukaryota</taxon>
        <taxon>Fungi</taxon>
        <taxon>Dikarya</taxon>
        <taxon>Ascomycota</taxon>
        <taxon>Pezizomycotina</taxon>
        <taxon>Dothideomycetes</taxon>
        <taxon>Pleosporomycetidae</taxon>
        <taxon>Pleosporales</taxon>
        <taxon>Pleosporineae</taxon>
        <taxon>Phaeosphaeriaceae</taxon>
        <taxon>Ophiobolus</taxon>
    </lineage>
</organism>
<dbReference type="AlphaFoldDB" id="A0A6A6ZLM5"/>
<proteinExistence type="predicted"/>
<reference evidence="2" key="1">
    <citation type="journal article" date="2020" name="Stud. Mycol.">
        <title>101 Dothideomycetes genomes: a test case for predicting lifestyles and emergence of pathogens.</title>
        <authorList>
            <person name="Haridas S."/>
            <person name="Albert R."/>
            <person name="Binder M."/>
            <person name="Bloem J."/>
            <person name="Labutti K."/>
            <person name="Salamov A."/>
            <person name="Andreopoulos B."/>
            <person name="Baker S."/>
            <person name="Barry K."/>
            <person name="Bills G."/>
            <person name="Bluhm B."/>
            <person name="Cannon C."/>
            <person name="Castanera R."/>
            <person name="Culley D."/>
            <person name="Daum C."/>
            <person name="Ezra D."/>
            <person name="Gonzalez J."/>
            <person name="Henrissat B."/>
            <person name="Kuo A."/>
            <person name="Liang C."/>
            <person name="Lipzen A."/>
            <person name="Lutzoni F."/>
            <person name="Magnuson J."/>
            <person name="Mondo S."/>
            <person name="Nolan M."/>
            <person name="Ohm R."/>
            <person name="Pangilinan J."/>
            <person name="Park H.-J."/>
            <person name="Ramirez L."/>
            <person name="Alfaro M."/>
            <person name="Sun H."/>
            <person name="Tritt A."/>
            <person name="Yoshinaga Y."/>
            <person name="Zwiers L.-H."/>
            <person name="Turgeon B."/>
            <person name="Goodwin S."/>
            <person name="Spatafora J."/>
            <person name="Crous P."/>
            <person name="Grigoriev I."/>
        </authorList>
    </citation>
    <scope>NUCLEOTIDE SEQUENCE</scope>
    <source>
        <strain evidence="2">CBS 113818</strain>
    </source>
</reference>
<name>A0A6A6ZLM5_9PLEO</name>
<keyword evidence="3" id="KW-1185">Reference proteome</keyword>
<dbReference type="OrthoDB" id="3793308at2759"/>
<protein>
    <submittedName>
        <fullName evidence="2">Uncharacterized protein</fullName>
    </submittedName>
</protein>
<feature type="region of interest" description="Disordered" evidence="1">
    <location>
        <begin position="1"/>
        <end position="37"/>
    </location>
</feature>
<gene>
    <name evidence="2" type="ORF">CC86DRAFT_410354</name>
</gene>
<sequence>MQHHRATPLRRTPPPDGVRNSSAVPSTHASPPPRSQPTPKFLIVGLFALRLAKRLIEGLERYPGRDDDTLWLADFVAPYPFEYALAKISGSRMDDYLTVYQDIVSRMKRQPRYPMRFMQINPDLSSMQQRTQGRTERERGREMTDLERLDIIDFCDAAAEWGSTVPIPAREADKMIELADQRRIANLDDRRPTRDDGQHYEERRW</sequence>
<evidence type="ECO:0000313" key="3">
    <source>
        <dbReference type="Proteomes" id="UP000799424"/>
    </source>
</evidence>
<evidence type="ECO:0000313" key="2">
    <source>
        <dbReference type="EMBL" id="KAF2821960.1"/>
    </source>
</evidence>
<dbReference type="Proteomes" id="UP000799424">
    <property type="component" value="Unassembled WGS sequence"/>
</dbReference>
<dbReference type="EMBL" id="MU006235">
    <property type="protein sequence ID" value="KAF2821960.1"/>
    <property type="molecule type" value="Genomic_DNA"/>
</dbReference>